<dbReference type="RefSeq" id="WP_166511083.1">
    <property type="nucleotide sequence ID" value="NZ_VNHM01000004.1"/>
</dbReference>
<protein>
    <submittedName>
        <fullName evidence="4">S-layer family protein</fullName>
    </submittedName>
</protein>
<sequence>MGKRSLLGKCMVISLALLLAMLFSGAALAGFSDVKADHWAANIIKTMSEKGIVSGYPDGTFKPNNTVSQVEAVCMAVRSMGLQAASQGSLPEITFPVPGYAENDVKLALQHGLIKDTDQFSAYSAANRAWVARLLVRMIGKESEAQEELLMPVFTDMSQIPDWAVYYVRVAQDYDLIAGYPDKSFKPYREVTRAEMVSFLSRAMDKLPGTGGVAGNTGSVGVQQAAGTVKGLIVKVYPEIGAFVVEEAGGNLRTLYLPENASISVVGSSSQGLNALQPGDEVSVGLDSRGYVISISVTDRSGYPGTEGTVFDLDLDNMLLTLQLNDNRLQPYRLGKYVNVTAPGVRFPSLNDIITGDRVKVTVEGSEVIGIEILEVASRLTVTGKVITLNTAMNFVNLEVDGRMHVYSLPASVQVNISGMTNAYISDVQEGDTVTATINNGEITSLTVTGRRGDNDLNATIMAVDTVNDRVTLKDRNGKINVYDVLSNARIIIDDDDDAELSDLKQDMDVKFRLKDGDIIYLETDNKVGGIITSIDADSLIMEFQRDNGERKTYFIAKSADVNSKDNRDDIDEIRRGEYAYLTLSGDKVLEIDLKSTIIYRVERVRDSVDRLDVVDDDDDSDRLYIRSGVKLIIPGITYPGVSDVKEGDLVRAVFSGDDLKSVEVLEPLYGQVTFIDTARSTVTLQLFNGRTTTLDFRNRSMVNDGGRTYSNLSALTTGDRVEVIENSDGGYVFRVMEEVSSKLAFSAERDADSIYLVKGNSWERYNLHSDVYIHNASGKTLGKGDLKSGYRVVIYTFRDMVYEVVVE</sequence>
<evidence type="ECO:0000256" key="1">
    <source>
        <dbReference type="ARBA" id="ARBA00022737"/>
    </source>
</evidence>
<feature type="domain" description="SLH" evidence="3">
    <location>
        <begin position="151"/>
        <end position="214"/>
    </location>
</feature>
<dbReference type="Pfam" id="PF00395">
    <property type="entry name" value="SLH"/>
    <property type="match status" value="2"/>
</dbReference>
<feature type="domain" description="SLH" evidence="3">
    <location>
        <begin position="27"/>
        <end position="90"/>
    </location>
</feature>
<feature type="signal peptide" evidence="2">
    <location>
        <begin position="1"/>
        <end position="29"/>
    </location>
</feature>
<evidence type="ECO:0000313" key="4">
    <source>
        <dbReference type="EMBL" id="TYO96581.1"/>
    </source>
</evidence>
<dbReference type="AlphaFoldDB" id="A0A5S4ZV39"/>
<evidence type="ECO:0000259" key="3">
    <source>
        <dbReference type="PROSITE" id="PS51272"/>
    </source>
</evidence>
<dbReference type="InterPro" id="IPR001119">
    <property type="entry name" value="SLH_dom"/>
</dbReference>
<keyword evidence="5" id="KW-1185">Reference proteome</keyword>
<dbReference type="InterPro" id="IPR051465">
    <property type="entry name" value="Cell_Envelope_Struct_Comp"/>
</dbReference>
<gene>
    <name evidence="4" type="ORF">LX24_01050</name>
</gene>
<evidence type="ECO:0000256" key="2">
    <source>
        <dbReference type="SAM" id="SignalP"/>
    </source>
</evidence>
<name>A0A5S4ZV39_9FIRM</name>
<feature type="chain" id="PRO_5039671398" evidence="2">
    <location>
        <begin position="30"/>
        <end position="808"/>
    </location>
</feature>
<accession>A0A5S4ZV39</accession>
<evidence type="ECO:0000313" key="5">
    <source>
        <dbReference type="Proteomes" id="UP000323166"/>
    </source>
</evidence>
<organism evidence="4 5">
    <name type="scientific">Desulfallas thermosapovorans DSM 6562</name>
    <dbReference type="NCBI Taxonomy" id="1121431"/>
    <lineage>
        <taxon>Bacteria</taxon>
        <taxon>Bacillati</taxon>
        <taxon>Bacillota</taxon>
        <taxon>Clostridia</taxon>
        <taxon>Eubacteriales</taxon>
        <taxon>Desulfallaceae</taxon>
        <taxon>Desulfallas</taxon>
    </lineage>
</organism>
<proteinExistence type="predicted"/>
<dbReference type="PROSITE" id="PS51272">
    <property type="entry name" value="SLH"/>
    <property type="match status" value="2"/>
</dbReference>
<dbReference type="PANTHER" id="PTHR43308">
    <property type="entry name" value="OUTER MEMBRANE PROTEIN ALPHA-RELATED"/>
    <property type="match status" value="1"/>
</dbReference>
<comment type="caution">
    <text evidence="4">The sequence shown here is derived from an EMBL/GenBank/DDBJ whole genome shotgun (WGS) entry which is preliminary data.</text>
</comment>
<reference evidence="4 5" key="1">
    <citation type="submission" date="2019-07" db="EMBL/GenBank/DDBJ databases">
        <title>Genomic Encyclopedia of Type Strains, Phase I: the one thousand microbial genomes (KMG-I) project.</title>
        <authorList>
            <person name="Kyrpides N."/>
        </authorList>
    </citation>
    <scope>NUCLEOTIDE SEQUENCE [LARGE SCALE GENOMIC DNA]</scope>
    <source>
        <strain evidence="4 5">DSM 6562</strain>
    </source>
</reference>
<keyword evidence="1" id="KW-0677">Repeat</keyword>
<dbReference type="EMBL" id="VNHM01000004">
    <property type="protein sequence ID" value="TYO96581.1"/>
    <property type="molecule type" value="Genomic_DNA"/>
</dbReference>
<keyword evidence="2" id="KW-0732">Signal</keyword>
<dbReference type="Proteomes" id="UP000323166">
    <property type="component" value="Unassembled WGS sequence"/>
</dbReference>